<name>A0A1I5NMN4_9BACT</name>
<dbReference type="Proteomes" id="UP000199306">
    <property type="component" value="Unassembled WGS sequence"/>
</dbReference>
<organism evidence="1 2">
    <name type="scientific">Pseudarcicella hirudinis</name>
    <dbReference type="NCBI Taxonomy" id="1079859"/>
    <lineage>
        <taxon>Bacteria</taxon>
        <taxon>Pseudomonadati</taxon>
        <taxon>Bacteroidota</taxon>
        <taxon>Cytophagia</taxon>
        <taxon>Cytophagales</taxon>
        <taxon>Flectobacillaceae</taxon>
        <taxon>Pseudarcicella</taxon>
    </lineage>
</organism>
<dbReference type="InterPro" id="IPR036102">
    <property type="entry name" value="OsmC/Ohrsf"/>
</dbReference>
<dbReference type="PANTHER" id="PTHR39624">
    <property type="entry name" value="PROTEIN INVOLVED IN RIMO-MEDIATED BETA-METHYLTHIOLATION OF RIBOSOMAL PROTEIN S12 YCAO"/>
    <property type="match status" value="1"/>
</dbReference>
<dbReference type="RefSeq" id="WP_092012112.1">
    <property type="nucleotide sequence ID" value="NZ_FOXH01000002.1"/>
</dbReference>
<dbReference type="AlphaFoldDB" id="A0A1I5NMN4"/>
<accession>A0A1I5NMN4</accession>
<dbReference type="SUPFAM" id="SSF82784">
    <property type="entry name" value="OsmC-like"/>
    <property type="match status" value="1"/>
</dbReference>
<dbReference type="PANTHER" id="PTHR39624:SF2">
    <property type="entry name" value="OSMC-LIKE PROTEIN"/>
    <property type="match status" value="1"/>
</dbReference>
<dbReference type="EMBL" id="FOXH01000002">
    <property type="protein sequence ID" value="SFP22967.1"/>
    <property type="molecule type" value="Genomic_DNA"/>
</dbReference>
<sequence length="131" mass="14125">MASISASIGQEPYKTEIKSATNHIIADEPLSSGGKDLGFSPDELLASALGACTCATLRMYADRKGWAELTGINVDVSFSRDIQANVSHLKRNIELVGVLSEEQKTRLLAIANKCPMHQTLTHSIEIETALV</sequence>
<dbReference type="Pfam" id="PF02566">
    <property type="entry name" value="OsmC"/>
    <property type="match status" value="1"/>
</dbReference>
<dbReference type="InterPro" id="IPR003718">
    <property type="entry name" value="OsmC/Ohr_fam"/>
</dbReference>
<gene>
    <name evidence="1" type="ORF">SAMN04515674_10223</name>
</gene>
<dbReference type="OrthoDB" id="9791538at2"/>
<reference evidence="1 2" key="1">
    <citation type="submission" date="2016-10" db="EMBL/GenBank/DDBJ databases">
        <authorList>
            <person name="de Groot N.N."/>
        </authorList>
    </citation>
    <scope>NUCLEOTIDE SEQUENCE [LARGE SCALE GENOMIC DNA]</scope>
    <source>
        <strain evidence="2">E92,LMG 26720,CCM 7988</strain>
    </source>
</reference>
<evidence type="ECO:0000313" key="2">
    <source>
        <dbReference type="Proteomes" id="UP000199306"/>
    </source>
</evidence>
<dbReference type="InterPro" id="IPR015946">
    <property type="entry name" value="KH_dom-like_a/b"/>
</dbReference>
<evidence type="ECO:0000313" key="1">
    <source>
        <dbReference type="EMBL" id="SFP22967.1"/>
    </source>
</evidence>
<proteinExistence type="predicted"/>
<keyword evidence="2" id="KW-1185">Reference proteome</keyword>
<dbReference type="Gene3D" id="3.30.300.20">
    <property type="match status" value="1"/>
</dbReference>
<protein>
    <submittedName>
        <fullName evidence="1">Putative redox protein</fullName>
    </submittedName>
</protein>
<dbReference type="STRING" id="1079859.SAMN04515674_10223"/>